<reference evidence="1 2" key="1">
    <citation type="submission" date="2024-10" db="EMBL/GenBank/DDBJ databases">
        <title>The Natural Products Discovery Center: Release of the First 8490 Sequenced Strains for Exploring Actinobacteria Biosynthetic Diversity.</title>
        <authorList>
            <person name="Kalkreuter E."/>
            <person name="Kautsar S.A."/>
            <person name="Yang D."/>
            <person name="Bader C.D."/>
            <person name="Teijaro C.N."/>
            <person name="Fluegel L."/>
            <person name="Davis C.M."/>
            <person name="Simpson J.R."/>
            <person name="Lauterbach L."/>
            <person name="Steele A.D."/>
            <person name="Gui C."/>
            <person name="Meng S."/>
            <person name="Li G."/>
            <person name="Viehrig K."/>
            <person name="Ye F."/>
            <person name="Su P."/>
            <person name="Kiefer A.F."/>
            <person name="Nichols A."/>
            <person name="Cepeda A.J."/>
            <person name="Yan W."/>
            <person name="Fan B."/>
            <person name="Jiang Y."/>
            <person name="Adhikari A."/>
            <person name="Zheng C.-J."/>
            <person name="Schuster L."/>
            <person name="Cowan T.M."/>
            <person name="Smanski M.J."/>
            <person name="Chevrette M.G."/>
            <person name="De Carvalho L.P.S."/>
            <person name="Shen B."/>
        </authorList>
    </citation>
    <scope>NUCLEOTIDE SEQUENCE [LARGE SCALE GENOMIC DNA]</scope>
    <source>
        <strain evidence="1 2">NPDC050545</strain>
    </source>
</reference>
<evidence type="ECO:0000313" key="1">
    <source>
        <dbReference type="EMBL" id="MFI6505674.1"/>
    </source>
</evidence>
<evidence type="ECO:0000313" key="2">
    <source>
        <dbReference type="Proteomes" id="UP001612741"/>
    </source>
</evidence>
<keyword evidence="2" id="KW-1185">Reference proteome</keyword>
<name>A0ABW7ZBY6_9ACTN</name>
<organism evidence="1 2">
    <name type="scientific">Nonomuraea typhae</name>
    <dbReference type="NCBI Taxonomy" id="2603600"/>
    <lineage>
        <taxon>Bacteria</taxon>
        <taxon>Bacillati</taxon>
        <taxon>Actinomycetota</taxon>
        <taxon>Actinomycetes</taxon>
        <taxon>Streptosporangiales</taxon>
        <taxon>Streptosporangiaceae</taxon>
        <taxon>Nonomuraea</taxon>
    </lineage>
</organism>
<gene>
    <name evidence="1" type="ORF">ACIBG2_50405</name>
</gene>
<dbReference type="EMBL" id="JBITGY010000021">
    <property type="protein sequence ID" value="MFI6505674.1"/>
    <property type="molecule type" value="Genomic_DNA"/>
</dbReference>
<comment type="caution">
    <text evidence="1">The sequence shown here is derived from an EMBL/GenBank/DDBJ whole genome shotgun (WGS) entry which is preliminary data.</text>
</comment>
<dbReference type="RefSeq" id="WP_397091982.1">
    <property type="nucleotide sequence ID" value="NZ_JBITGY010000021.1"/>
</dbReference>
<dbReference type="Proteomes" id="UP001612741">
    <property type="component" value="Unassembled WGS sequence"/>
</dbReference>
<accession>A0ABW7ZBY6</accession>
<sequence>MNNILELQELPSVEGSELETPLISTLSVISPCPGWPSTWTFANC</sequence>
<proteinExistence type="predicted"/>
<protein>
    <recommendedName>
        <fullName evidence="3">SapB/AmfS family lantipeptide</fullName>
    </recommendedName>
</protein>
<evidence type="ECO:0008006" key="3">
    <source>
        <dbReference type="Google" id="ProtNLM"/>
    </source>
</evidence>